<name>A0A3P3QJT5_9GAMM</name>
<dbReference type="Proteomes" id="UP000276260">
    <property type="component" value="Unassembled WGS sequence"/>
</dbReference>
<gene>
    <name evidence="1" type="ORF">EIK76_11130</name>
</gene>
<comment type="caution">
    <text evidence="1">The sequence shown here is derived from an EMBL/GenBank/DDBJ whole genome shotgun (WGS) entry which is preliminary data.</text>
</comment>
<reference evidence="1 2" key="1">
    <citation type="submission" date="2018-11" db="EMBL/GenBank/DDBJ databases">
        <title>Draft genome analysis of Rheinheimera mesophila isolated from an industrial waste site.</title>
        <authorList>
            <person name="Yu Q."/>
            <person name="Qi Y."/>
            <person name="Zhang H."/>
            <person name="Lu Y."/>
            <person name="Pu J."/>
        </authorList>
    </citation>
    <scope>NUCLEOTIDE SEQUENCE [LARGE SCALE GENOMIC DNA]</scope>
    <source>
        <strain evidence="1 2">IITR13</strain>
    </source>
</reference>
<organism evidence="1 2">
    <name type="scientific">Rheinheimera mesophila</name>
    <dbReference type="NCBI Taxonomy" id="1547515"/>
    <lineage>
        <taxon>Bacteria</taxon>
        <taxon>Pseudomonadati</taxon>
        <taxon>Pseudomonadota</taxon>
        <taxon>Gammaproteobacteria</taxon>
        <taxon>Chromatiales</taxon>
        <taxon>Chromatiaceae</taxon>
        <taxon>Rheinheimera</taxon>
    </lineage>
</organism>
<dbReference type="OrthoDB" id="6387689at2"/>
<evidence type="ECO:0000313" key="2">
    <source>
        <dbReference type="Proteomes" id="UP000276260"/>
    </source>
</evidence>
<sequence>MFGLLFAGNLMLAAAQPPECKAELCWSVSPAFCVAATPEQHCEAQLSVSWSSRKAEHLCLYFAQQQMQCWQHAKQGEWQQVLSWSGKTEVRLQHEHDVLLRKELIVLSRQPEKRRRLVAPWSVF</sequence>
<dbReference type="Pfam" id="PF11456">
    <property type="entry name" value="DUF3019"/>
    <property type="match status" value="1"/>
</dbReference>
<accession>A0A3P3QJT5</accession>
<proteinExistence type="predicted"/>
<keyword evidence="2" id="KW-1185">Reference proteome</keyword>
<dbReference type="EMBL" id="RRCF01000002">
    <property type="protein sequence ID" value="RRJ21421.1"/>
    <property type="molecule type" value="Genomic_DNA"/>
</dbReference>
<evidence type="ECO:0000313" key="1">
    <source>
        <dbReference type="EMBL" id="RRJ21421.1"/>
    </source>
</evidence>
<dbReference type="RefSeq" id="WP_046521388.1">
    <property type="nucleotide sequence ID" value="NZ_LAVS01000096.1"/>
</dbReference>
<dbReference type="InterPro" id="IPR021559">
    <property type="entry name" value="DUF3019"/>
</dbReference>
<dbReference type="AlphaFoldDB" id="A0A3P3QJT5"/>
<protein>
    <submittedName>
        <fullName evidence="1">DUF3019 domain-containing protein</fullName>
    </submittedName>
</protein>